<feature type="region of interest" description="Disordered" evidence="1">
    <location>
        <begin position="118"/>
        <end position="143"/>
    </location>
</feature>
<evidence type="ECO:0000313" key="3">
    <source>
        <dbReference type="EMBL" id="GKT37174.1"/>
    </source>
</evidence>
<dbReference type="EMBL" id="BQXS01011405">
    <property type="protein sequence ID" value="GKT37174.1"/>
    <property type="molecule type" value="Genomic_DNA"/>
</dbReference>
<comment type="caution">
    <text evidence="3">The sequence shown here is derived from an EMBL/GenBank/DDBJ whole genome shotgun (WGS) entry which is preliminary data.</text>
</comment>
<keyword evidence="2" id="KW-1133">Transmembrane helix</keyword>
<gene>
    <name evidence="3" type="ORF">ADUPG1_010012</name>
</gene>
<evidence type="ECO:0000313" key="4">
    <source>
        <dbReference type="Proteomes" id="UP001057375"/>
    </source>
</evidence>
<evidence type="ECO:0000256" key="1">
    <source>
        <dbReference type="SAM" id="MobiDB-lite"/>
    </source>
</evidence>
<dbReference type="Proteomes" id="UP001057375">
    <property type="component" value="Unassembled WGS sequence"/>
</dbReference>
<evidence type="ECO:0000256" key="2">
    <source>
        <dbReference type="SAM" id="Phobius"/>
    </source>
</evidence>
<keyword evidence="2" id="KW-0472">Membrane</keyword>
<name>A0ABQ5KXJ4_9EUKA</name>
<organism evidence="3 4">
    <name type="scientific">Aduncisulcus paluster</name>
    <dbReference type="NCBI Taxonomy" id="2918883"/>
    <lineage>
        <taxon>Eukaryota</taxon>
        <taxon>Metamonada</taxon>
        <taxon>Carpediemonas-like organisms</taxon>
        <taxon>Aduncisulcus</taxon>
    </lineage>
</organism>
<reference evidence="3" key="1">
    <citation type="submission" date="2022-03" db="EMBL/GenBank/DDBJ databases">
        <title>Draft genome sequence of Aduncisulcus paluster, a free-living microaerophilic Fornicata.</title>
        <authorList>
            <person name="Yuyama I."/>
            <person name="Kume K."/>
            <person name="Tamura T."/>
            <person name="Inagaki Y."/>
            <person name="Hashimoto T."/>
        </authorList>
    </citation>
    <scope>NUCLEOTIDE SEQUENCE</scope>
    <source>
        <strain evidence="3">NY0171</strain>
    </source>
</reference>
<sequence length="143" mass="15703">MVEAVIPSFDVCGIGEFLRDDDGCPLDHGFGGHPCEKNVSSLSEEYDFNMDVCQSLGCEDGYYLDRYNVCSKRDVYVESNPINPLLFAALIVALVLMACIILGIALLVRAFNRNPVPSSGSLNEQSDRDEEEEESDGTEGLLE</sequence>
<proteinExistence type="predicted"/>
<feature type="compositionally biased region" description="Acidic residues" evidence="1">
    <location>
        <begin position="127"/>
        <end position="143"/>
    </location>
</feature>
<keyword evidence="4" id="KW-1185">Reference proteome</keyword>
<protein>
    <submittedName>
        <fullName evidence="3">Uncharacterized protein</fullName>
    </submittedName>
</protein>
<feature type="transmembrane region" description="Helical" evidence="2">
    <location>
        <begin position="85"/>
        <end position="108"/>
    </location>
</feature>
<accession>A0ABQ5KXJ4</accession>
<keyword evidence="2" id="KW-0812">Transmembrane</keyword>